<dbReference type="GO" id="GO:0004352">
    <property type="term" value="F:glutamate dehydrogenase (NAD+) activity"/>
    <property type="evidence" value="ECO:0007669"/>
    <property type="project" value="TreeGrafter"/>
</dbReference>
<evidence type="ECO:0000256" key="3">
    <source>
        <dbReference type="PIRNR" id="PIRNR000185"/>
    </source>
</evidence>
<evidence type="ECO:0000256" key="6">
    <source>
        <dbReference type="PIRSR" id="PIRSR000185-3"/>
    </source>
</evidence>
<keyword evidence="5" id="KW-0520">NAD</keyword>
<evidence type="ECO:0000256" key="5">
    <source>
        <dbReference type="PIRSR" id="PIRSR000185-2"/>
    </source>
</evidence>
<dbReference type="PIRSF" id="PIRSF000185">
    <property type="entry name" value="Glu_DH"/>
    <property type="match status" value="1"/>
</dbReference>
<evidence type="ECO:0000256" key="2">
    <source>
        <dbReference type="ARBA" id="ARBA00023002"/>
    </source>
</evidence>
<feature type="binding site" evidence="5">
    <location>
        <position position="73"/>
    </location>
    <ligand>
        <name>substrate</name>
    </ligand>
</feature>
<evidence type="ECO:0000256" key="1">
    <source>
        <dbReference type="ARBA" id="ARBA00006382"/>
    </source>
</evidence>
<dbReference type="SUPFAM" id="SSF51735">
    <property type="entry name" value="NAD(P)-binding Rossmann-fold domains"/>
    <property type="match status" value="1"/>
</dbReference>
<gene>
    <name evidence="9" type="ORF">A2806_02765</name>
</gene>
<dbReference type="PANTHER" id="PTHR11606">
    <property type="entry name" value="GLUTAMATE DEHYDROGENASE"/>
    <property type="match status" value="1"/>
</dbReference>
<feature type="binding site" evidence="5">
    <location>
        <position position="226"/>
    </location>
    <ligand>
        <name>NAD(+)</name>
        <dbReference type="ChEBI" id="CHEBI:57540"/>
    </ligand>
</feature>
<protein>
    <recommendedName>
        <fullName evidence="3">Glutamate dehydrogenase</fullName>
    </recommendedName>
</protein>
<accession>A0A1G2PJK2</accession>
<name>A0A1G2PJK2_9BACT</name>
<evidence type="ECO:0000256" key="7">
    <source>
        <dbReference type="RuleBase" id="RU004417"/>
    </source>
</evidence>
<dbReference type="SUPFAM" id="SSF53223">
    <property type="entry name" value="Aminoacid dehydrogenase-like, N-terminal domain"/>
    <property type="match status" value="1"/>
</dbReference>
<comment type="caution">
    <text evidence="9">The sequence shown here is derived from an EMBL/GenBank/DDBJ whole genome shotgun (WGS) entry which is preliminary data.</text>
</comment>
<dbReference type="Pfam" id="PF00208">
    <property type="entry name" value="ELFV_dehydrog"/>
    <property type="match status" value="1"/>
</dbReference>
<keyword evidence="2 3" id="KW-0560">Oxidoreductase</keyword>
<dbReference type="InterPro" id="IPR033922">
    <property type="entry name" value="NAD_bind_Glu_DH"/>
</dbReference>
<evidence type="ECO:0000256" key="4">
    <source>
        <dbReference type="PIRSR" id="PIRSR000185-1"/>
    </source>
</evidence>
<dbReference type="EMBL" id="MHSS01000006">
    <property type="protein sequence ID" value="OHA48496.1"/>
    <property type="molecule type" value="Genomic_DNA"/>
</dbReference>
<organism evidence="9 10">
    <name type="scientific">Candidatus Terrybacteria bacterium RIFCSPHIGHO2_01_FULL_48_17</name>
    <dbReference type="NCBI Taxonomy" id="1802362"/>
    <lineage>
        <taxon>Bacteria</taxon>
        <taxon>Candidatus Terryibacteriota</taxon>
    </lineage>
</organism>
<feature type="binding site" evidence="5">
    <location>
        <position position="194"/>
    </location>
    <ligand>
        <name>NAD(+)</name>
        <dbReference type="ChEBI" id="CHEBI:57540"/>
    </ligand>
</feature>
<dbReference type="CDD" id="cd01076">
    <property type="entry name" value="NAD_bind_1_Glu_DH"/>
    <property type="match status" value="1"/>
</dbReference>
<evidence type="ECO:0000313" key="10">
    <source>
        <dbReference type="Proteomes" id="UP000177629"/>
    </source>
</evidence>
<dbReference type="InterPro" id="IPR006095">
    <property type="entry name" value="Glu/Leu/Phe/Val/Trp_DH"/>
</dbReference>
<dbReference type="PRINTS" id="PR00082">
    <property type="entry name" value="GLFDHDRGNASE"/>
</dbReference>
<dbReference type="InterPro" id="IPR014362">
    <property type="entry name" value="Glu_DH"/>
</dbReference>
<comment type="similarity">
    <text evidence="1 3 7">Belongs to the Glu/Leu/Phe/Val dehydrogenases family.</text>
</comment>
<evidence type="ECO:0000259" key="8">
    <source>
        <dbReference type="SMART" id="SM00839"/>
    </source>
</evidence>
<dbReference type="AlphaFoldDB" id="A0A1G2PJK2"/>
<dbReference type="STRING" id="1802362.A2806_02765"/>
<dbReference type="Gene3D" id="3.40.50.10860">
    <property type="entry name" value="Leucine Dehydrogenase, chain A, domain 1"/>
    <property type="match status" value="1"/>
</dbReference>
<dbReference type="GO" id="GO:0000166">
    <property type="term" value="F:nucleotide binding"/>
    <property type="evidence" value="ECO:0007669"/>
    <property type="project" value="UniProtKB-KW"/>
</dbReference>
<dbReference type="Gene3D" id="3.40.50.720">
    <property type="entry name" value="NAD(P)-binding Rossmann-like Domain"/>
    <property type="match status" value="1"/>
</dbReference>
<proteinExistence type="inferred from homology"/>
<feature type="binding site" evidence="5">
    <location>
        <position position="354"/>
    </location>
    <ligand>
        <name>substrate</name>
    </ligand>
</feature>
<feature type="binding site" evidence="5">
    <location>
        <position position="97"/>
    </location>
    <ligand>
        <name>substrate</name>
    </ligand>
</feature>
<sequence length="420" mass="45711">MSQRNPFTDALSVLDRAAPHTAIPPWMLQLLKRPSRILVSEFPVRMDDGRIEFFTGIRVRHRNPYSTGAAPYKGGIRYHPAVSIDEVKALALWMTLKCAVMGLPLGGAKGAVVCNPKELSHHELEEITRTYVRALGPNIGPTIDVPAPDVGTNEDVMAWIMDEYSRHHQGETTLSVVTGKPVSLGGSFGRATATARGGQFVLENFIGLAQPKIPQTPRVAIEGFGNAGANFAMFAAKLGWTIVGVSDSSGAVSRAEGLDVPALLAHKRKTDSVVGFPGSQAVSQKELLVLPCDILVPAALEGSITRENAPHIQAKIILELANGPTTPEADEILNQRGVTIIPDILANAGGVTVSYFELVQGNNLDRWHEDKVDQELAYYMRTNTEAWFKILSTRVPEPRLAAYVLALERLVEPMRKRGFE</sequence>
<dbReference type="SMART" id="SM00839">
    <property type="entry name" value="ELFV_dehydrog"/>
    <property type="match status" value="1"/>
</dbReference>
<feature type="domain" description="Glutamate/phenylalanine/leucine/valine/L-tryptophan dehydrogenase C-terminal" evidence="8">
    <location>
        <begin position="187"/>
        <end position="418"/>
    </location>
</feature>
<dbReference type="Proteomes" id="UP000177629">
    <property type="component" value="Unassembled WGS sequence"/>
</dbReference>
<dbReference type="PANTHER" id="PTHR11606:SF13">
    <property type="entry name" value="GLUTAMATE DEHYDROGENASE 1, MITOCHONDRIAL"/>
    <property type="match status" value="1"/>
</dbReference>
<feature type="active site" description="Proton donor" evidence="4">
    <location>
        <position position="109"/>
    </location>
</feature>
<dbReference type="InterPro" id="IPR036291">
    <property type="entry name" value="NAD(P)-bd_dom_sf"/>
</dbReference>
<dbReference type="InterPro" id="IPR046346">
    <property type="entry name" value="Aminoacid_DH-like_N_sf"/>
</dbReference>
<reference evidence="9 10" key="1">
    <citation type="journal article" date="2016" name="Nat. Commun.">
        <title>Thousands of microbial genomes shed light on interconnected biogeochemical processes in an aquifer system.</title>
        <authorList>
            <person name="Anantharaman K."/>
            <person name="Brown C.T."/>
            <person name="Hug L.A."/>
            <person name="Sharon I."/>
            <person name="Castelle C.J."/>
            <person name="Probst A.J."/>
            <person name="Thomas B.C."/>
            <person name="Singh A."/>
            <person name="Wilkins M.J."/>
            <person name="Karaoz U."/>
            <person name="Brodie E.L."/>
            <person name="Williams K.H."/>
            <person name="Hubbard S.S."/>
            <person name="Banfield J.F."/>
        </authorList>
    </citation>
    <scope>NUCLEOTIDE SEQUENCE [LARGE SCALE GENOMIC DNA]</scope>
</reference>
<evidence type="ECO:0000313" key="9">
    <source>
        <dbReference type="EMBL" id="OHA48496.1"/>
    </source>
</evidence>
<dbReference type="Pfam" id="PF02812">
    <property type="entry name" value="ELFV_dehydrog_N"/>
    <property type="match status" value="1"/>
</dbReference>
<dbReference type="InterPro" id="IPR006097">
    <property type="entry name" value="Glu/Leu/Phe/Val/Trp_DH_dimer"/>
</dbReference>
<feature type="site" description="Important for catalysis" evidence="6">
    <location>
        <position position="149"/>
    </location>
</feature>
<dbReference type="InterPro" id="IPR006096">
    <property type="entry name" value="Glu/Leu/Phe/Val/Trp_DH_C"/>
</dbReference>
<dbReference type="GO" id="GO:0006538">
    <property type="term" value="P:L-glutamate catabolic process"/>
    <property type="evidence" value="ECO:0007669"/>
    <property type="project" value="TreeGrafter"/>
</dbReference>
<keyword evidence="5" id="KW-0547">Nucleotide-binding</keyword>